<dbReference type="PROSITE" id="PS50862">
    <property type="entry name" value="AA_TRNA_LIGASE_II"/>
    <property type="match status" value="1"/>
</dbReference>
<dbReference type="OrthoDB" id="10264585at2759"/>
<dbReference type="InterPro" id="IPR002314">
    <property type="entry name" value="aa-tRNA-synt_IIb"/>
</dbReference>
<dbReference type="EMBL" id="CAIIXF020000008">
    <property type="protein sequence ID" value="CAH1790887.1"/>
    <property type="molecule type" value="Genomic_DNA"/>
</dbReference>
<evidence type="ECO:0000256" key="4">
    <source>
        <dbReference type="ARBA" id="ARBA00022741"/>
    </source>
</evidence>
<dbReference type="Proteomes" id="UP000749559">
    <property type="component" value="Unassembled WGS sequence"/>
</dbReference>
<evidence type="ECO:0000313" key="9">
    <source>
        <dbReference type="Proteomes" id="UP000749559"/>
    </source>
</evidence>
<comment type="caution">
    <text evidence="8">The sequence shown here is derived from an EMBL/GenBank/DDBJ whole genome shotgun (WGS) entry which is preliminary data.</text>
</comment>
<evidence type="ECO:0000256" key="2">
    <source>
        <dbReference type="ARBA" id="ARBA00012840"/>
    </source>
</evidence>
<evidence type="ECO:0000256" key="5">
    <source>
        <dbReference type="ARBA" id="ARBA00022840"/>
    </source>
</evidence>
<evidence type="ECO:0000256" key="3">
    <source>
        <dbReference type="ARBA" id="ARBA00022598"/>
    </source>
</evidence>
<keyword evidence="6" id="KW-0030">Aminoacyl-tRNA synthetase</keyword>
<dbReference type="SUPFAM" id="SSF55681">
    <property type="entry name" value="Class II aaRS and biotin synthetases"/>
    <property type="match status" value="1"/>
</dbReference>
<evidence type="ECO:0000313" key="8">
    <source>
        <dbReference type="EMBL" id="CAH1790887.1"/>
    </source>
</evidence>
<dbReference type="InterPro" id="IPR045864">
    <property type="entry name" value="aa-tRNA-synth_II/BPL/LPL"/>
</dbReference>
<evidence type="ECO:0000256" key="6">
    <source>
        <dbReference type="ARBA" id="ARBA00023146"/>
    </source>
</evidence>
<keyword evidence="3" id="KW-0436">Ligase</keyword>
<sequence>MILQLKMICGRCLLKCRALKTCLNLQRNYMMKIPRIHGKIDQLNSVASLNRKVGITLNPSLTCQPHMNYCMSTTGENRIPSNGDRSNETDYSIVIPLDLPEPTFDWLKLCDPRNTQQIEENIKNRKGVGDIYKVIQLWKDLQEIKTVELRKEVRQQVYREASQIPNESHPESPIGDESNANVLETVGEKKEFDFAVKSVVELGEHLDILRTSNVTLSSGPRTYYFKGALARLEQALVRYTVEKLLARGFQLISVPDLIHPSIIEGCGFSTTGERTQVYRLNPEHGDICLAGTAEMALAGLHMNKTVELKKLPMRLMAVSRCYRAETSSATEERDIYRVHQFTKVEMFGLTEGDKEKSGALLREFKSIQKTLFSELGLHFRVLDMPTHELGAPAYRKFDIETWMPHKQFWGEISSSSNCTDFQTRRLHTTYKNPEGKLKHVHTVNGTACAIPRMIMALVETNQNKDGTINIPEALQTYMGGDKTITKSPIATPLNWLKLKE</sequence>
<keyword evidence="9" id="KW-1185">Reference proteome</keyword>
<dbReference type="InterPro" id="IPR006195">
    <property type="entry name" value="aa-tRNA-synth_II"/>
</dbReference>
<comment type="similarity">
    <text evidence="1">Belongs to the class-II aminoacyl-tRNA synthetase family. Type-1 seryl-tRNA synthetase subfamily.</text>
</comment>
<reference evidence="8" key="1">
    <citation type="submission" date="2022-03" db="EMBL/GenBank/DDBJ databases">
        <authorList>
            <person name="Martin C."/>
        </authorList>
    </citation>
    <scope>NUCLEOTIDE SEQUENCE</scope>
</reference>
<protein>
    <recommendedName>
        <fullName evidence="2">serine--tRNA ligase</fullName>
        <ecNumber evidence="2">6.1.1.11</ecNumber>
    </recommendedName>
    <alternativeName>
        <fullName evidence="7">Seryl-tRNA synthetase</fullName>
    </alternativeName>
</protein>
<dbReference type="GO" id="GO:0004828">
    <property type="term" value="F:serine-tRNA ligase activity"/>
    <property type="evidence" value="ECO:0007669"/>
    <property type="project" value="UniProtKB-EC"/>
</dbReference>
<name>A0A8J1XWE9_OWEFU</name>
<proteinExistence type="inferred from homology"/>
<evidence type="ECO:0000256" key="1">
    <source>
        <dbReference type="ARBA" id="ARBA00010728"/>
    </source>
</evidence>
<dbReference type="AlphaFoldDB" id="A0A8J1XWE9"/>
<gene>
    <name evidence="8" type="ORF">OFUS_LOCUS16043</name>
</gene>
<dbReference type="GO" id="GO:0005524">
    <property type="term" value="F:ATP binding"/>
    <property type="evidence" value="ECO:0007669"/>
    <property type="project" value="UniProtKB-KW"/>
</dbReference>
<dbReference type="InterPro" id="IPR002317">
    <property type="entry name" value="Ser-tRNA-ligase_type_1"/>
</dbReference>
<dbReference type="Gene3D" id="3.30.930.10">
    <property type="entry name" value="Bira Bifunctional Protein, Domain 2"/>
    <property type="match status" value="1"/>
</dbReference>
<dbReference type="EC" id="6.1.1.11" evidence="2"/>
<keyword evidence="5" id="KW-0067">ATP-binding</keyword>
<dbReference type="PRINTS" id="PR00981">
    <property type="entry name" value="TRNASYNTHSER"/>
</dbReference>
<accession>A0A8J1XWE9</accession>
<organism evidence="8 9">
    <name type="scientific">Owenia fusiformis</name>
    <name type="common">Polychaete worm</name>
    <dbReference type="NCBI Taxonomy" id="6347"/>
    <lineage>
        <taxon>Eukaryota</taxon>
        <taxon>Metazoa</taxon>
        <taxon>Spiralia</taxon>
        <taxon>Lophotrochozoa</taxon>
        <taxon>Annelida</taxon>
        <taxon>Polychaeta</taxon>
        <taxon>Sedentaria</taxon>
        <taxon>Canalipalpata</taxon>
        <taxon>Sabellida</taxon>
        <taxon>Oweniida</taxon>
        <taxon>Oweniidae</taxon>
        <taxon>Owenia</taxon>
    </lineage>
</organism>
<dbReference type="Pfam" id="PF00587">
    <property type="entry name" value="tRNA-synt_2b"/>
    <property type="match status" value="1"/>
</dbReference>
<dbReference type="GO" id="GO:0006434">
    <property type="term" value="P:seryl-tRNA aminoacylation"/>
    <property type="evidence" value="ECO:0007669"/>
    <property type="project" value="InterPro"/>
</dbReference>
<dbReference type="FunFam" id="3.30.930.10:FF:000078">
    <property type="entry name" value="Seryl-tRNA synthetase"/>
    <property type="match status" value="1"/>
</dbReference>
<dbReference type="PANTHER" id="PTHR11778">
    <property type="entry name" value="SERYL-TRNA SYNTHETASE"/>
    <property type="match status" value="1"/>
</dbReference>
<keyword evidence="4" id="KW-0547">Nucleotide-binding</keyword>
<dbReference type="NCBIfam" id="TIGR00414">
    <property type="entry name" value="serS"/>
    <property type="match status" value="1"/>
</dbReference>
<evidence type="ECO:0000256" key="7">
    <source>
        <dbReference type="ARBA" id="ARBA00031113"/>
    </source>
</evidence>